<dbReference type="eggNOG" id="KOG3015">
    <property type="taxonomic scope" value="Eukaryota"/>
</dbReference>
<dbReference type="InParanoid" id="N1J6E5"/>
<gene>
    <name evidence="6" type="ORF">BGHDH14_bgh01151</name>
</gene>
<protein>
    <submittedName>
        <fullName evidence="6">Putative ATP synthase mitochondrial F1 complex assembly factor 2</fullName>
    </submittedName>
</protein>
<reference evidence="6 7" key="1">
    <citation type="journal article" date="2010" name="Science">
        <title>Genome expansion and gene loss in powdery mildew fungi reveal tradeoffs in extreme parasitism.</title>
        <authorList>
            <person name="Spanu P.D."/>
            <person name="Abbott J.C."/>
            <person name="Amselem J."/>
            <person name="Burgis T.A."/>
            <person name="Soanes D.M."/>
            <person name="Stueber K."/>
            <person name="Ver Loren van Themaat E."/>
            <person name="Brown J.K.M."/>
            <person name="Butcher S.A."/>
            <person name="Gurr S.J."/>
            <person name="Lebrun M.-H."/>
            <person name="Ridout C.J."/>
            <person name="Schulze-Lefert P."/>
            <person name="Talbot N.J."/>
            <person name="Ahmadinejad N."/>
            <person name="Ametz C."/>
            <person name="Barton G.R."/>
            <person name="Benjdia M."/>
            <person name="Bidzinski P."/>
            <person name="Bindschedler L.V."/>
            <person name="Both M."/>
            <person name="Brewer M.T."/>
            <person name="Cadle-Davidson L."/>
            <person name="Cadle-Davidson M.M."/>
            <person name="Collemare J."/>
            <person name="Cramer R."/>
            <person name="Frenkel O."/>
            <person name="Godfrey D."/>
            <person name="Harriman J."/>
            <person name="Hoede C."/>
            <person name="King B.C."/>
            <person name="Klages S."/>
            <person name="Kleemann J."/>
            <person name="Knoll D."/>
            <person name="Koti P.S."/>
            <person name="Kreplak J."/>
            <person name="Lopez-Ruiz F.J."/>
            <person name="Lu X."/>
            <person name="Maekawa T."/>
            <person name="Mahanil S."/>
            <person name="Micali C."/>
            <person name="Milgroom M.G."/>
            <person name="Montana G."/>
            <person name="Noir S."/>
            <person name="O'Connell R.J."/>
            <person name="Oberhaensli S."/>
            <person name="Parlange F."/>
            <person name="Pedersen C."/>
            <person name="Quesneville H."/>
            <person name="Reinhardt R."/>
            <person name="Rott M."/>
            <person name="Sacristan S."/>
            <person name="Schmidt S.M."/>
            <person name="Schoen M."/>
            <person name="Skamnioti P."/>
            <person name="Sommer H."/>
            <person name="Stephens A."/>
            <person name="Takahara H."/>
            <person name="Thordal-Christensen H."/>
            <person name="Vigouroux M."/>
            <person name="Wessling R."/>
            <person name="Wicker T."/>
            <person name="Panstruga R."/>
        </authorList>
    </citation>
    <scope>NUCLEOTIDE SEQUENCE [LARGE SCALE GENOMIC DNA]</scope>
    <source>
        <strain evidence="6">DH14</strain>
    </source>
</reference>
<keyword evidence="3" id="KW-0809">Transit peptide</keyword>
<evidence type="ECO:0000313" key="6">
    <source>
        <dbReference type="EMBL" id="CCU75246.1"/>
    </source>
</evidence>
<dbReference type="PANTHER" id="PTHR21013:SF10">
    <property type="entry name" value="ATP SYNTHASE MITOCHONDRIAL F1 COMPLEX ASSEMBLY FACTOR 2"/>
    <property type="match status" value="1"/>
</dbReference>
<accession>N1J6E5</accession>
<dbReference type="GO" id="GO:0033615">
    <property type="term" value="P:mitochondrial proton-transporting ATP synthase complex assembly"/>
    <property type="evidence" value="ECO:0007669"/>
    <property type="project" value="TreeGrafter"/>
</dbReference>
<evidence type="ECO:0000256" key="5">
    <source>
        <dbReference type="ARBA" id="ARBA00023186"/>
    </source>
</evidence>
<dbReference type="AlphaFoldDB" id="N1J6E5"/>
<sequence>MMIGLPVPLFSRAQMFRLSTKRVAFRPTSQILRYINSAPPQSAIVSPITLTGLPPLPPQSLSPNNEEAKARILRRRKQAKILNRETDSQITANEGTERRRFWKEVNVREVDGGFQIYLDTRPIRRANSQILVIPISKPHLATAIALEWDLLTFAKQALKPHLIPLVSLVSRVYDIVDSDSSPVQAGAIRSGIIDTLMRYLETDSILCWVPLPSPDPPGYEVHQSRTEPLRVLQQRAAKPILEFLECRVWPGTKIEPVLDTDSIMPKSQDPTTCKVIREWLLALDPWDLAAIERATLAGKGLLLAVRLVVEWSENFVHLRKPQRQDFGIEEAASVANLEVEWQIGMWGLVEDTHDVDREDIRRQLGSAILLVSGTKTQCLAPSSNNASEDERS</sequence>
<comment type="similarity">
    <text evidence="2">Belongs to the ATP12 family.</text>
</comment>
<dbReference type="Gene3D" id="3.30.2180.10">
    <property type="entry name" value="ATP12-like"/>
    <property type="match status" value="1"/>
</dbReference>
<keyword evidence="4" id="KW-0496">Mitochondrion</keyword>
<dbReference type="SUPFAM" id="SSF160909">
    <property type="entry name" value="ATP12-like"/>
    <property type="match status" value="1"/>
</dbReference>
<evidence type="ECO:0000313" key="7">
    <source>
        <dbReference type="Proteomes" id="UP000015441"/>
    </source>
</evidence>
<proteinExistence type="inferred from homology"/>
<comment type="subcellular location">
    <subcellularLocation>
        <location evidence="1">Mitochondrion</location>
    </subcellularLocation>
</comment>
<dbReference type="InterPro" id="IPR042272">
    <property type="entry name" value="ATP12_ATP_synth-F1-assembly_N"/>
</dbReference>
<evidence type="ECO:0000256" key="4">
    <source>
        <dbReference type="ARBA" id="ARBA00023128"/>
    </source>
</evidence>
<comment type="caution">
    <text evidence="6">The sequence shown here is derived from an EMBL/GenBank/DDBJ whole genome shotgun (WGS) entry which is preliminary data.</text>
</comment>
<dbReference type="OrthoDB" id="5322896at2759"/>
<evidence type="ECO:0000256" key="2">
    <source>
        <dbReference type="ARBA" id="ARBA00008231"/>
    </source>
</evidence>
<dbReference type="PANTHER" id="PTHR21013">
    <property type="entry name" value="ATP SYNTHASE MITOCHONDRIAL F1 COMPLEX ASSEMBLY FACTOR 2/ATP12 PROTEIN, MITOCHONDRIAL PRECURSOR"/>
    <property type="match status" value="1"/>
</dbReference>
<keyword evidence="5" id="KW-0143">Chaperone</keyword>
<dbReference type="InterPro" id="IPR011419">
    <property type="entry name" value="ATP12_ATP_synth-F1-assembly"/>
</dbReference>
<keyword evidence="7" id="KW-1185">Reference proteome</keyword>
<dbReference type="EMBL" id="CAUH01001111">
    <property type="protein sequence ID" value="CCU75246.1"/>
    <property type="molecule type" value="Genomic_DNA"/>
</dbReference>
<dbReference type="Proteomes" id="UP000015441">
    <property type="component" value="Unassembled WGS sequence"/>
</dbReference>
<dbReference type="Pfam" id="PF07542">
    <property type="entry name" value="ATP12"/>
    <property type="match status" value="1"/>
</dbReference>
<evidence type="ECO:0000256" key="1">
    <source>
        <dbReference type="ARBA" id="ARBA00004173"/>
    </source>
</evidence>
<dbReference type="Gene3D" id="1.10.3580.10">
    <property type="entry name" value="ATP12 ATPase"/>
    <property type="match status" value="1"/>
</dbReference>
<dbReference type="STRING" id="546991.N1J6E5"/>
<evidence type="ECO:0000256" key="3">
    <source>
        <dbReference type="ARBA" id="ARBA00022946"/>
    </source>
</evidence>
<name>N1J6E5_BLUG1</name>
<dbReference type="FunCoup" id="N1J6E5">
    <property type="interactions" value="663"/>
</dbReference>
<dbReference type="InterPro" id="IPR023335">
    <property type="entry name" value="ATP12_ortho_dom_sf"/>
</dbReference>
<dbReference type="GO" id="GO:0005739">
    <property type="term" value="C:mitochondrion"/>
    <property type="evidence" value="ECO:0007669"/>
    <property type="project" value="UniProtKB-SubCell"/>
</dbReference>
<organism evidence="6 7">
    <name type="scientific">Blumeria graminis f. sp. hordei (strain DH14)</name>
    <name type="common">Barley powdery mildew</name>
    <name type="synonym">Oidium monilioides f. sp. hordei</name>
    <dbReference type="NCBI Taxonomy" id="546991"/>
    <lineage>
        <taxon>Eukaryota</taxon>
        <taxon>Fungi</taxon>
        <taxon>Dikarya</taxon>
        <taxon>Ascomycota</taxon>
        <taxon>Pezizomycotina</taxon>
        <taxon>Leotiomycetes</taxon>
        <taxon>Erysiphales</taxon>
        <taxon>Erysiphaceae</taxon>
        <taxon>Blumeria</taxon>
        <taxon>Blumeria hordei</taxon>
    </lineage>
</organism>
<dbReference type="HOGENOM" id="CLU_047893_1_1_1"/>